<feature type="compositionally biased region" description="Basic and acidic residues" evidence="12">
    <location>
        <begin position="3343"/>
        <end position="3367"/>
    </location>
</feature>
<feature type="compositionally biased region" description="Polar residues" evidence="12">
    <location>
        <begin position="1029"/>
        <end position="1042"/>
    </location>
</feature>
<feature type="compositionally biased region" description="Basic and acidic residues" evidence="12">
    <location>
        <begin position="3636"/>
        <end position="3647"/>
    </location>
</feature>
<gene>
    <name evidence="14" type="ORF">MGAL_10B029243</name>
</gene>
<feature type="compositionally biased region" description="Polar residues" evidence="12">
    <location>
        <begin position="4126"/>
        <end position="4148"/>
    </location>
</feature>
<feature type="compositionally biased region" description="Polar residues" evidence="12">
    <location>
        <begin position="3371"/>
        <end position="3384"/>
    </location>
</feature>
<feature type="region of interest" description="Disordered" evidence="12">
    <location>
        <begin position="146"/>
        <end position="173"/>
    </location>
</feature>
<feature type="region of interest" description="Disordered" evidence="12">
    <location>
        <begin position="4398"/>
        <end position="4421"/>
    </location>
</feature>
<feature type="compositionally biased region" description="Polar residues" evidence="12">
    <location>
        <begin position="545"/>
        <end position="562"/>
    </location>
</feature>
<feature type="region of interest" description="Disordered" evidence="12">
    <location>
        <begin position="3319"/>
        <end position="3389"/>
    </location>
</feature>
<dbReference type="InterPro" id="IPR013087">
    <property type="entry name" value="Znf_C2H2_type"/>
</dbReference>
<evidence type="ECO:0000256" key="9">
    <source>
        <dbReference type="ARBA" id="ARBA00023125"/>
    </source>
</evidence>
<comment type="subcellular location">
    <subcellularLocation>
        <location evidence="1">Nucleus</location>
    </subcellularLocation>
</comment>
<feature type="region of interest" description="Disordered" evidence="12">
    <location>
        <begin position="2291"/>
        <end position="2341"/>
    </location>
</feature>
<feature type="region of interest" description="Disordered" evidence="12">
    <location>
        <begin position="2073"/>
        <end position="2123"/>
    </location>
</feature>
<feature type="compositionally biased region" description="Basic and acidic residues" evidence="12">
    <location>
        <begin position="3518"/>
        <end position="3536"/>
    </location>
</feature>
<dbReference type="InterPro" id="IPR057986">
    <property type="entry name" value="TPR_Rlf/292/654"/>
</dbReference>
<comment type="similarity">
    <text evidence="2">Belongs to the krueppel C2H2-type zinc-finger protein family.</text>
</comment>
<evidence type="ECO:0000313" key="14">
    <source>
        <dbReference type="EMBL" id="VDI17312.1"/>
    </source>
</evidence>
<feature type="compositionally biased region" description="Basic and acidic residues" evidence="12">
    <location>
        <begin position="4622"/>
        <end position="4638"/>
    </location>
</feature>
<feature type="compositionally biased region" description="Polar residues" evidence="12">
    <location>
        <begin position="2506"/>
        <end position="2528"/>
    </location>
</feature>
<feature type="compositionally biased region" description="Low complexity" evidence="12">
    <location>
        <begin position="680"/>
        <end position="689"/>
    </location>
</feature>
<keyword evidence="11" id="KW-0539">Nucleus</keyword>
<feature type="region of interest" description="Disordered" evidence="12">
    <location>
        <begin position="3869"/>
        <end position="4375"/>
    </location>
</feature>
<feature type="compositionally biased region" description="Low complexity" evidence="12">
    <location>
        <begin position="3841"/>
        <end position="3852"/>
    </location>
</feature>
<dbReference type="SMART" id="SM00355">
    <property type="entry name" value="ZnF_C2H2"/>
    <property type="match status" value="4"/>
</dbReference>
<feature type="compositionally biased region" description="Basic and acidic residues" evidence="12">
    <location>
        <begin position="4149"/>
        <end position="4167"/>
    </location>
</feature>
<feature type="region of interest" description="Disordered" evidence="12">
    <location>
        <begin position="2356"/>
        <end position="2414"/>
    </location>
</feature>
<feature type="region of interest" description="Disordered" evidence="12">
    <location>
        <begin position="680"/>
        <end position="735"/>
    </location>
</feature>
<feature type="compositionally biased region" description="Basic and acidic residues" evidence="12">
    <location>
        <begin position="2390"/>
        <end position="2400"/>
    </location>
</feature>
<dbReference type="GO" id="GO:0005634">
    <property type="term" value="C:nucleus"/>
    <property type="evidence" value="ECO:0007669"/>
    <property type="project" value="UniProtKB-SubCell"/>
</dbReference>
<evidence type="ECO:0000256" key="2">
    <source>
        <dbReference type="ARBA" id="ARBA00006991"/>
    </source>
</evidence>
<feature type="region of interest" description="Disordered" evidence="12">
    <location>
        <begin position="4451"/>
        <end position="4473"/>
    </location>
</feature>
<feature type="compositionally biased region" description="Basic and acidic residues" evidence="12">
    <location>
        <begin position="3674"/>
        <end position="3725"/>
    </location>
</feature>
<feature type="compositionally biased region" description="Basic and acidic residues" evidence="12">
    <location>
        <begin position="4341"/>
        <end position="4350"/>
    </location>
</feature>
<feature type="compositionally biased region" description="Basic and acidic residues" evidence="12">
    <location>
        <begin position="2479"/>
        <end position="2489"/>
    </location>
</feature>
<feature type="compositionally biased region" description="Polar residues" evidence="12">
    <location>
        <begin position="695"/>
        <end position="705"/>
    </location>
</feature>
<feature type="domain" description="C2H2-type" evidence="13">
    <location>
        <begin position="2810"/>
        <end position="2830"/>
    </location>
</feature>
<organism evidence="14 15">
    <name type="scientific">Mytilus galloprovincialis</name>
    <name type="common">Mediterranean mussel</name>
    <dbReference type="NCBI Taxonomy" id="29158"/>
    <lineage>
        <taxon>Eukaryota</taxon>
        <taxon>Metazoa</taxon>
        <taxon>Spiralia</taxon>
        <taxon>Lophotrochozoa</taxon>
        <taxon>Mollusca</taxon>
        <taxon>Bivalvia</taxon>
        <taxon>Autobranchia</taxon>
        <taxon>Pteriomorphia</taxon>
        <taxon>Mytilida</taxon>
        <taxon>Mytiloidea</taxon>
        <taxon>Mytilidae</taxon>
        <taxon>Mytilinae</taxon>
        <taxon>Mytilus</taxon>
    </lineage>
</organism>
<feature type="compositionally biased region" description="Basic and acidic residues" evidence="12">
    <location>
        <begin position="4405"/>
        <end position="4420"/>
    </location>
</feature>
<feature type="region of interest" description="Disordered" evidence="12">
    <location>
        <begin position="2446"/>
        <end position="2490"/>
    </location>
</feature>
<feature type="compositionally biased region" description="Polar residues" evidence="12">
    <location>
        <begin position="1863"/>
        <end position="1886"/>
    </location>
</feature>
<feature type="region of interest" description="Disordered" evidence="12">
    <location>
        <begin position="1926"/>
        <end position="1963"/>
    </location>
</feature>
<feature type="compositionally biased region" description="Basic and acidic residues" evidence="12">
    <location>
        <begin position="1941"/>
        <end position="1955"/>
    </location>
</feature>
<feature type="region of interest" description="Disordered" evidence="12">
    <location>
        <begin position="1091"/>
        <end position="1115"/>
    </location>
</feature>
<feature type="compositionally biased region" description="Polar residues" evidence="12">
    <location>
        <begin position="715"/>
        <end position="725"/>
    </location>
</feature>
<feature type="compositionally biased region" description="Polar residues" evidence="12">
    <location>
        <begin position="4452"/>
        <end position="4468"/>
    </location>
</feature>
<evidence type="ECO:0000256" key="3">
    <source>
        <dbReference type="ARBA" id="ARBA00022553"/>
    </source>
</evidence>
<feature type="region of interest" description="Disordered" evidence="12">
    <location>
        <begin position="4525"/>
        <end position="4664"/>
    </location>
</feature>
<keyword evidence="5" id="KW-0677">Repeat</keyword>
<feature type="domain" description="C2H2-type" evidence="13">
    <location>
        <begin position="3134"/>
        <end position="3159"/>
    </location>
</feature>
<keyword evidence="8" id="KW-0805">Transcription regulation</keyword>
<feature type="compositionally biased region" description="Basic and acidic residues" evidence="12">
    <location>
        <begin position="3998"/>
        <end position="4030"/>
    </location>
</feature>
<evidence type="ECO:0000256" key="7">
    <source>
        <dbReference type="ARBA" id="ARBA00022833"/>
    </source>
</evidence>
<evidence type="ECO:0000313" key="15">
    <source>
        <dbReference type="Proteomes" id="UP000596742"/>
    </source>
</evidence>
<feature type="region of interest" description="Disordered" evidence="12">
    <location>
        <begin position="835"/>
        <end position="859"/>
    </location>
</feature>
<feature type="region of interest" description="Disordered" evidence="12">
    <location>
        <begin position="748"/>
        <end position="808"/>
    </location>
</feature>
<feature type="compositionally biased region" description="Polar residues" evidence="12">
    <location>
        <begin position="4577"/>
        <end position="4601"/>
    </location>
</feature>
<keyword evidence="15" id="KW-1185">Reference proteome</keyword>
<feature type="region of interest" description="Disordered" evidence="12">
    <location>
        <begin position="1857"/>
        <end position="1901"/>
    </location>
</feature>
<feature type="domain" description="C2H2-type" evidence="13">
    <location>
        <begin position="2736"/>
        <end position="2757"/>
    </location>
</feature>
<dbReference type="PANTHER" id="PTHR15507">
    <property type="entry name" value="ZINC FINGER PROTEIN RLF"/>
    <property type="match status" value="1"/>
</dbReference>
<feature type="compositionally biased region" description="Basic and acidic residues" evidence="12">
    <location>
        <begin position="3890"/>
        <end position="3982"/>
    </location>
</feature>
<feature type="compositionally biased region" description="Polar residues" evidence="12">
    <location>
        <begin position="1091"/>
        <end position="1100"/>
    </location>
</feature>
<feature type="compositionally biased region" description="Low complexity" evidence="12">
    <location>
        <begin position="4168"/>
        <end position="4255"/>
    </location>
</feature>
<feature type="compositionally biased region" description="Polar residues" evidence="12">
    <location>
        <begin position="769"/>
        <end position="796"/>
    </location>
</feature>
<feature type="compositionally biased region" description="Basic and acidic residues" evidence="12">
    <location>
        <begin position="3803"/>
        <end position="3819"/>
    </location>
</feature>
<feature type="region of interest" description="Disordered" evidence="12">
    <location>
        <begin position="3752"/>
        <end position="3788"/>
    </location>
</feature>
<reference evidence="14" key="1">
    <citation type="submission" date="2018-11" db="EMBL/GenBank/DDBJ databases">
        <authorList>
            <person name="Alioto T."/>
            <person name="Alioto T."/>
        </authorList>
    </citation>
    <scope>NUCLEOTIDE SEQUENCE</scope>
</reference>
<feature type="compositionally biased region" description="Basic and acidic residues" evidence="12">
    <location>
        <begin position="4259"/>
        <end position="4270"/>
    </location>
</feature>
<dbReference type="GO" id="GO:0003677">
    <property type="term" value="F:DNA binding"/>
    <property type="evidence" value="ECO:0007669"/>
    <property type="project" value="UniProtKB-KW"/>
</dbReference>
<comment type="caution">
    <text evidence="14">The sequence shown here is derived from an EMBL/GenBank/DDBJ whole genome shotgun (WGS) entry which is preliminary data.</text>
</comment>
<feature type="compositionally biased region" description="Basic and acidic residues" evidence="12">
    <location>
        <begin position="2457"/>
        <end position="2470"/>
    </location>
</feature>
<dbReference type="GO" id="GO:0008270">
    <property type="term" value="F:zinc ion binding"/>
    <property type="evidence" value="ECO:0007669"/>
    <property type="project" value="UniProtKB-KW"/>
</dbReference>
<keyword evidence="4" id="KW-0479">Metal-binding</keyword>
<feature type="compositionally biased region" description="Polar residues" evidence="12">
    <location>
        <begin position="2446"/>
        <end position="2456"/>
    </location>
</feature>
<feature type="compositionally biased region" description="Polar residues" evidence="12">
    <location>
        <begin position="2401"/>
        <end position="2413"/>
    </location>
</feature>
<dbReference type="EMBL" id="UYJE01003203">
    <property type="protein sequence ID" value="VDI17312.1"/>
    <property type="molecule type" value="Genomic_DNA"/>
</dbReference>
<evidence type="ECO:0000256" key="8">
    <source>
        <dbReference type="ARBA" id="ARBA00023015"/>
    </source>
</evidence>
<dbReference type="OrthoDB" id="427030at2759"/>
<feature type="region of interest" description="Disordered" evidence="12">
    <location>
        <begin position="2506"/>
        <end position="2551"/>
    </location>
</feature>
<feature type="compositionally biased region" description="Basic and acidic residues" evidence="12">
    <location>
        <begin position="3776"/>
        <end position="3788"/>
    </location>
</feature>
<feature type="compositionally biased region" description="Low complexity" evidence="12">
    <location>
        <begin position="4355"/>
        <end position="4367"/>
    </location>
</feature>
<protein>
    <recommendedName>
        <fullName evidence="13">C2H2-type domain-containing protein</fullName>
    </recommendedName>
</protein>
<feature type="region of interest" description="Disordered" evidence="12">
    <location>
        <begin position="3803"/>
        <end position="3856"/>
    </location>
</feature>
<evidence type="ECO:0000256" key="5">
    <source>
        <dbReference type="ARBA" id="ARBA00022737"/>
    </source>
</evidence>
<keyword evidence="10" id="KW-0804">Transcription</keyword>
<feature type="compositionally biased region" description="Polar residues" evidence="12">
    <location>
        <begin position="4040"/>
        <end position="4057"/>
    </location>
</feature>
<keyword evidence="7" id="KW-0862">Zinc</keyword>
<feature type="region of interest" description="Disordered" evidence="12">
    <location>
        <begin position="3444"/>
        <end position="3491"/>
    </location>
</feature>
<evidence type="ECO:0000256" key="1">
    <source>
        <dbReference type="ARBA" id="ARBA00004123"/>
    </source>
</evidence>
<feature type="compositionally biased region" description="Low complexity" evidence="12">
    <location>
        <begin position="3752"/>
        <end position="3765"/>
    </location>
</feature>
<feature type="compositionally biased region" description="Basic and acidic residues" evidence="12">
    <location>
        <begin position="2865"/>
        <end position="2881"/>
    </location>
</feature>
<feature type="compositionally biased region" description="Polar residues" evidence="12">
    <location>
        <begin position="3617"/>
        <end position="3635"/>
    </location>
</feature>
<keyword evidence="3" id="KW-0597">Phosphoprotein</keyword>
<feature type="region of interest" description="Disordered" evidence="12">
    <location>
        <begin position="1029"/>
        <end position="1066"/>
    </location>
</feature>
<feature type="compositionally biased region" description="Basic and acidic residues" evidence="12">
    <location>
        <begin position="4293"/>
        <end position="4307"/>
    </location>
</feature>
<evidence type="ECO:0000256" key="12">
    <source>
        <dbReference type="SAM" id="MobiDB-lite"/>
    </source>
</evidence>
<feature type="compositionally biased region" description="Basic and acidic residues" evidence="12">
    <location>
        <begin position="3456"/>
        <end position="3469"/>
    </location>
</feature>
<feature type="compositionally biased region" description="Basic and acidic residues" evidence="12">
    <location>
        <begin position="1889"/>
        <end position="1898"/>
    </location>
</feature>
<keyword evidence="6" id="KW-0863">Zinc-finger</keyword>
<feature type="compositionally biased region" description="Polar residues" evidence="12">
    <location>
        <begin position="2319"/>
        <end position="2339"/>
    </location>
</feature>
<feature type="compositionally biased region" description="Polar residues" evidence="12">
    <location>
        <begin position="3547"/>
        <end position="3559"/>
    </location>
</feature>
<dbReference type="Pfam" id="PF25580">
    <property type="entry name" value="TPR_Rlf"/>
    <property type="match status" value="1"/>
</dbReference>
<accession>A0A8B6DA47</accession>
<feature type="domain" description="C2H2-type" evidence="13">
    <location>
        <begin position="3172"/>
        <end position="3194"/>
    </location>
</feature>
<evidence type="ECO:0000256" key="11">
    <source>
        <dbReference type="ARBA" id="ARBA00023242"/>
    </source>
</evidence>
<dbReference type="PANTHER" id="PTHR15507:SF17">
    <property type="entry name" value="C2H2-TYPE DOMAIN-CONTAINING PROTEIN"/>
    <property type="match status" value="1"/>
</dbReference>
<feature type="compositionally biased region" description="Polar residues" evidence="12">
    <location>
        <begin position="2848"/>
        <end position="2864"/>
    </location>
</feature>
<feature type="region of interest" description="Disordered" evidence="12">
    <location>
        <begin position="3513"/>
        <end position="3726"/>
    </location>
</feature>
<evidence type="ECO:0000256" key="4">
    <source>
        <dbReference type="ARBA" id="ARBA00022723"/>
    </source>
</evidence>
<dbReference type="InterPro" id="IPR052251">
    <property type="entry name" value="GH-ZnFinger_Regulators"/>
</dbReference>
<feature type="region of interest" description="Disordered" evidence="12">
    <location>
        <begin position="2837"/>
        <end position="2907"/>
    </location>
</feature>
<evidence type="ECO:0000256" key="10">
    <source>
        <dbReference type="ARBA" id="ARBA00023163"/>
    </source>
</evidence>
<feature type="region of interest" description="Disordered" evidence="12">
    <location>
        <begin position="539"/>
        <end position="562"/>
    </location>
</feature>
<keyword evidence="9" id="KW-0238">DNA-binding</keyword>
<proteinExistence type="inferred from homology"/>
<name>A0A8B6DA47_MYTGA</name>
<evidence type="ECO:0000256" key="6">
    <source>
        <dbReference type="ARBA" id="ARBA00022771"/>
    </source>
</evidence>
<feature type="compositionally biased region" description="Low complexity" evidence="12">
    <location>
        <begin position="4308"/>
        <end position="4332"/>
    </location>
</feature>
<sequence length="4664" mass="521009">MDFSALIADLRTIASRYNSKDTDRNVSTSMYCEMFRKILQKAENGVSEYGDQIVILWMTLSQLCNTYQTLTSCPARDSLYQHIFLLCAKVVLNIKWQQLPEDDQGKVNFSQTIANTHQHLVNTGFKRFELLTPLMENPWTDPILSKIMSGDEKEESSGSDTETEETEREKERKVKERLDEIANYVRKEDSLILKLRVEMLILENCEDFALNLCNCIVKYEPFKDDLDLREMQFKLLHKLNHMDKLQEECEQIICHTGIKIINRLEQKESNQQLCVRLVQIFLVQDWINPDRNCCTKELLKLWIRHQYMADRDRAKFLENVWSIAKLSSKTEQIGVLVTGLQKECGTKLRQLYTDLCVYAINLDKGGCEQEMMHNNMDGVKEKQISMAATCEKLANIIAMNNLKAAKVSALTAFSLNPSRSNMYLVEKMYVNKTLNQASTKRQEKMNKGKDRRITHDGEVNLATLYEVERILNMFRPYYLNPDLSWSELFPVCQKFMLEKGTNSSKETQKSSKEKMSDSVKDGLMQYYCDDTTQFTPYKQAAKAPTGNSPPKSPWTSTATQSKPAFNRESKLIPYAKLKTMSIEGSPIDMTKSSPEAPIKPKGKPEKTIDFAKLLEATKNMPQMQALTKTATLVSKKPPPSTHGNFQIPYVPGLTTKEVERALVQHQKNLSRSFSVDQLKVQKSKVSSSDVHQKQAQRSRTLSLERQISEPGKMSAWSSATDLSKTSNHRPRIIPERSHDKALTSFQHSFGSNANQSSSTNKSSLHKSLPSKQLQTSKEVTNNPKGTSDKQSVTTATPARRSRQPSKEELQSIVDWLQIGTEDAKINSQLVLKPSKEESVGLVPKKKKESSTKTSSQDNSVQYVAFGSSPGQAIQNTKPGQQLKIKGDDSKNFASQVMTKVGIRPGMTEEQINIAKIKLIMRQQQEEALKEKQLKEQQKKQQQAVSKGFLLIPGSAHMVMQSKLQGHRTKLLQDKHKLKTVQPSSPSPVVTVTTTTVTTSNYQPQLQNIGSHDGYMFVNHMIQSTKQQSIKQTDLSTQPTLNLGAQPITSQVSTSVSSSDGHSKPPKYREVDIQNALQSLSKVLDKSSTFLNQNPTAFSKSNKSKEERPTRPASAMPSLMSTTTIVVTTQPRVPLVQSFTSSQTSTTVTSVQKQQNEQGQNSAYQLLYLGQIKTGKSSELNPVQQLSGASTLTVSNQMNSVPVENMNSVSLASQGMAVQSLPVQNLNNPSVVQNFGASNLSIQNICSPSIQTGSTENVMIQGLGGVSQQPMDVQTFSAANMNLQQMNVQGMAVQTMNHQNIAIPGMQAETMNTQNMVVQEILPQAVQTLQGSYTEGLAIQTVNTQNTLVQGFGAQTLGFQTISGQTDIQTLGGQTNIQTIGGHTNIQTISAPAFSVQGITNNNNIVQINQPVGIQGLTYQPSLDTNSLALMNQGQSFVGVSSMPQSSQTIGFTSLPDGGISMNIKRAVPNTSVTFTNSTRVMSAEVSAPTNILPLNSPNTSAMNNVILPGNSLTLTQTTGHAPMNYIGNMLQGGPIANTSIMGNVISTGPASFNLVHNTTLQPGQIILPNSSNNTTLSLNQSMAMVPDINTPVALRAPSITPSTLNLNQPIAIAPALQKTPPIAFGTPSFTATAISPRMPKQNVTILPKTATTTSNVVVGPFRFVPDPLVMNTVPTCSSSQGYLLPVTNTNSAPTILPSPESNVGSVTMSVAQPMDMNIQSPILEAMLNRGKGATVEDSNNKKAETTPVTPKKHNFEIVRRVSASELERETTSTTSSLSCMSSKSLSLVANSECKQTNVLNINSVPLDENLKLLENVDTTMSAQPGIESLITNTMTPISNTSGVNIVDVHITTFSNEKKENEAQDISSSGSVEKTSDNQNTLSSPKSKNSKTDKQDKSGTKLLSDNVHENFWKDFSRFKERLANCKRSVTPASKEGQNILENNDKNRETCETKDTESQNDSEDNLEDLTYRELIDNKITNILGSPEKSSEETSNEQDNQNVKPVCDLQENAPEAFNVEQVSNCHVEEENTALALEYSNTDIGQNNDYIHKSIEDNTEISQNVLSPLGTQNVEINTKIEDSNLESSTRMDDVGDQDYNSVEDENMKNGDNDSESYRNTNSEKDHDTDIQTNIIILEKDQECHDKSELNTNQISNADSDSEKQFGMNIDRIELSNANHTGSEKGEELDVVASNRRTEDFLTSVNGKTATAESVTAVVNNLKTTENVGISEEKHDSAYEEESTGMEGVQGHYKTNLKVTVDKDKTKKRLIQLVDYSETSDSDANFEKVSKPLNIVDYPESSDSDSEMENLRKTADNLKPSEIADTSVQNTDLPSEGSDLTSKQDIVDQDTEQTLKQIATLSDTTQETSEDKTKSQESVPGDQEEVSENAFSLSGKEESAQKIEETVSSSMSSDQVNIQDKEISKSFDLASKDGENVEIVHSSVEFTQAEPQLYNDCSSTTDLEKSEQSDIEINKNDSGVTTRTKNDSEIKTPTKNDLVTNYKKLMDEMLSLSSSKQRSDQLSQNNDKFSMNRSFGFDDLDKNESPSRQNGGQEKSVESFSIFADDLNKLPESCSQRDLTTRSLPDDWAPRWSKQLEQSFSKEGRTLKRSFSDVDLSKIDGNSSDFESQSVISDREYQEKSLQGFQTSDTRKKSMSESFQMYKLNFCGKSGKYRLALPQLQSNKVRPKSQTSLLTYNEWKNNDKTVEIVTQQIIESVAIKPEIPIGTVKERKLLQDKRNEPKCQICQRTFDTMKRLQQHVKHPCRMDLRKTLDCEYVFNCNICKASLKTEFAAKLHCEVCNGRNVDSGYSMNTFFRCKMCGEKFILQKSACDHVDKLCKKLPKHGHSPKHSESVNNSLTLSTEKQSSDINSEKSVTKQRKKSDEVNHSNAVKQDQQKNMEDEPDHLSIIPNIDPKVGVTQELAENEMLQATQKVLEIKSKRQKIEFEKDIDNESVKSFSTESSYVTIDASETSSIKSGDYKPKSVQQKHSARLINKKIGKRMIKAKKFFGDQFEVPEFVEKQAKKVNLKRKFKPGYRANLNISPKLRRALKNKKISKVRKTFEALKNKNNSQVKEQMNINSRLKNQNKVLKEEKGFIVTKSRTELTEKVTSYKRENFTMADSMELFRQLTFEKKGRKVFRCPIKICRGPYKTHFSMMAHFDKRHNFSMYKKTKSEDFQCTYCSFRGDSENKIVAHSANHLTEIVMDNISNSSLNVITVLLSIIDQKKKESISQSEDTVSLNNKTVSKVTQDLKDDLKPGQEISRNKTSIRTRKTRMIEENDKEKMRKEIKCDIKDITVSKKGKEDTIIGKNSKKTIYKLSKKEIKSDNNTAEQHSIHEPISIRQRSRRQSEKMTPVKELDIKTENDSLKSDEFDNNQDSLQSPDSSFVRRSSRKRTDGLSVYKDFQLSNKKAAKSVEEDDAVCRSEENQSQVIDDVKVLNKSLNTRSSKTLTAVKDNNSTSKEKKKDETKEKLNNKTSRPRTHNRNSNLKEAENCDVAEKSNDKKVITNCKNFDKTSVMNTRKSMEKKSPSKEEPESDCSRSHNTRRRHLSLESNSSKISVSTAENEKSETPSRRSTRIRHSSRESDSSKTSFTTTEDVKKEAIESLSTRSTRKRHSSTESNASKMSNQGKKIKSENATSADKKDDKKDQHTSKKKSNSDQQLLEANKNLMEPLPRKRFSMDNKADETDLLKSDRHLRDRKSVENSEEMKQKDSNSSKKKELSETYEGGKDTQNAFLDSFKQFVGISKPTSVSYPIKSLKQGKSSKLKSQANIHQRKQLRKVKEETNRVEQNAKGKMELGDLIEIKDFRKSNKNTSKDNKKVEVIDLTEDMESIDTKQQSMKEAGSSSNSKLNNSTSHKPSFLDSFLAHVNYDSKTFDGRNSSTKRKNDFSSNLDVKHMKTSSEKADSKISESHNHDNKELKGSNKQHAKSEKAPVEQTKSTKEQTRSKGPEKAKTTSKNQQKEASRTKNIESKRLTQNCNEKRNDKMSGVNDVETKQANVEQKSKNSGETRAVKEKNEKNRKGKGDSLKIEKKNKGTLCKSPGGESQFQNSFMSYIGSNSSSRRDRLSQKKSPFKWELDDEETDTSNHSQMKTYEKKSSLYIESKPSKQPKSGECSESKSSSPLDKSTENSTVDKSTENSTVDESTESSKSPNVDKSDESSKSSKVDKNTESSKSSTVAKSTESSKSSTVTKSTESSKSSTVNKSTESSKSSTVTKSTESSKSPTVAKSTESSKSSKANKNTESSKSSTVAKSTESVKSSYKKSSENVKFKESMDTNADSDAQISDKSKCVNVCTNEKSEKQVQHKSDSLSKKQSSKSSRSSKSSKSKGNNKNNTKSTRKKSARPKSDKEYLDRKSKRTSPSSSNSSSDKSCAGKDSIEGEHTDIDFEKHFEKFVSTSLNTDIDLEESESQKSGKESVKLDKGKKWGVNKGQKHFTELSSVVSKTGEKKIVKMETKSVSSTLDRGVTSTTDSVKSRPAFRGFSSSAGHFFKNRIARYNLPSPPRKRYSSKAPFVVPKITTNKKLIPISEFSVVDSQEAKDKESSDSKSDTKSSSSTHHKLVPVDAHRIRHMYHGGKVWQIGQGSVSSTHLSSPTKRQQSNCQKNKALNIEEAKNTETMNVNDDDQKEVKSSEQGDEKDGEKHNRWKSQKRSAPTDDNVESKRTRSSPP</sequence>
<feature type="compositionally biased region" description="Low complexity" evidence="12">
    <location>
        <begin position="4108"/>
        <end position="4121"/>
    </location>
</feature>
<feature type="compositionally biased region" description="Low complexity" evidence="12">
    <location>
        <begin position="751"/>
        <end position="767"/>
    </location>
</feature>
<feature type="compositionally biased region" description="Low complexity" evidence="12">
    <location>
        <begin position="1048"/>
        <end position="1058"/>
    </location>
</feature>
<dbReference type="Proteomes" id="UP000596742">
    <property type="component" value="Unassembled WGS sequence"/>
</dbReference>
<feature type="compositionally biased region" description="Basic and acidic residues" evidence="12">
    <location>
        <begin position="4532"/>
        <end position="4546"/>
    </location>
</feature>
<evidence type="ECO:0000259" key="13">
    <source>
        <dbReference type="SMART" id="SM00355"/>
    </source>
</evidence>
<dbReference type="GO" id="GO:0000981">
    <property type="term" value="F:DNA-binding transcription factor activity, RNA polymerase II-specific"/>
    <property type="evidence" value="ECO:0007669"/>
    <property type="project" value="TreeGrafter"/>
</dbReference>